<dbReference type="Proteomes" id="UP000005262">
    <property type="component" value="Chromosome"/>
</dbReference>
<name>J7J4N4_DESMD</name>
<evidence type="ECO:0000313" key="1">
    <source>
        <dbReference type="EMBL" id="AFQ46243.1"/>
    </source>
</evidence>
<gene>
    <name evidence="1" type="ordered locus">Desmer_4437</name>
</gene>
<dbReference type="KEGG" id="dmi:Desmer_4437"/>
<accession>J7J4N4</accession>
<keyword evidence="2" id="KW-1185">Reference proteome</keyword>
<reference evidence="2" key="2">
    <citation type="submission" date="2012-08" db="EMBL/GenBank/DDBJ databases">
        <title>Finished genome of Desulfosporosinus meridiei DSM 13257.</title>
        <authorList>
            <person name="Huntemann M."/>
            <person name="Wei C.-L."/>
            <person name="Han J."/>
            <person name="Detter J.C."/>
            <person name="Han C."/>
            <person name="Davenport K."/>
            <person name="Daligault H."/>
            <person name="Erkkila T."/>
            <person name="Gu W."/>
            <person name="Munk A.C.C."/>
            <person name="Teshima H."/>
            <person name="Xu Y."/>
            <person name="Chain P."/>
            <person name="Tapia R."/>
            <person name="Chen A."/>
            <person name="Krypides N."/>
            <person name="Mavromatis K."/>
            <person name="Markowitz V."/>
            <person name="Szeto E."/>
            <person name="Ivanova N."/>
            <person name="Mikhailova N."/>
            <person name="Ovchinnikova G."/>
            <person name="Pagani I."/>
            <person name="Pati A."/>
            <person name="Goodwin L."/>
            <person name="Peters L."/>
            <person name="Pitluck S."/>
            <person name="Woyke T."/>
            <person name="Pester M."/>
            <person name="Spring S."/>
            <person name="Ollivier B."/>
            <person name="Rattei T."/>
            <person name="Klenk H.-P."/>
            <person name="Wagner M."/>
            <person name="Loy A."/>
        </authorList>
    </citation>
    <scope>NUCLEOTIDE SEQUENCE [LARGE SCALE GENOMIC DNA]</scope>
    <source>
        <strain evidence="2">ATCC BAA-275 / DSM 13257 / NCIMB 13706 / S10</strain>
    </source>
</reference>
<dbReference type="RefSeq" id="WP_014905149.1">
    <property type="nucleotide sequence ID" value="NC_018515.1"/>
</dbReference>
<organism evidence="1 2">
    <name type="scientific">Desulfosporosinus meridiei (strain ATCC BAA-275 / DSM 13257 / KCTC 12902 / NCIMB 13706 / S10)</name>
    <dbReference type="NCBI Taxonomy" id="768704"/>
    <lineage>
        <taxon>Bacteria</taxon>
        <taxon>Bacillati</taxon>
        <taxon>Bacillota</taxon>
        <taxon>Clostridia</taxon>
        <taxon>Eubacteriales</taxon>
        <taxon>Desulfitobacteriaceae</taxon>
        <taxon>Desulfosporosinus</taxon>
    </lineage>
</organism>
<evidence type="ECO:0000313" key="2">
    <source>
        <dbReference type="Proteomes" id="UP000005262"/>
    </source>
</evidence>
<protein>
    <submittedName>
        <fullName evidence="1">Uncharacterized protein</fullName>
    </submittedName>
</protein>
<dbReference type="OrthoDB" id="9913013at2"/>
<sequence>MTVKFEGNEFALQVIAKGAFVDKGTYVDSSYLVEATTVCLNHIALNAWIFIPEIATKTARKVTPNGKHIRLSMRNAEKLGRIRFLKRWN</sequence>
<dbReference type="STRING" id="768704.Desmer_4437"/>
<dbReference type="AlphaFoldDB" id="J7J4N4"/>
<dbReference type="HOGENOM" id="CLU_2449790_0_0_9"/>
<proteinExistence type="predicted"/>
<dbReference type="EMBL" id="CP003629">
    <property type="protein sequence ID" value="AFQ46243.1"/>
    <property type="molecule type" value="Genomic_DNA"/>
</dbReference>
<reference evidence="1 2" key="1">
    <citation type="journal article" date="2012" name="J. Bacteriol.">
        <title>Complete genome sequences of Desulfosporosinus orientis DSM765T, Desulfosporosinus youngiae DSM17734T, Desulfosporosinus meridiei DSM13257T, and Desulfosporosinus acidiphilus DSM22704T.</title>
        <authorList>
            <person name="Pester M."/>
            <person name="Brambilla E."/>
            <person name="Alazard D."/>
            <person name="Rattei T."/>
            <person name="Weinmaier T."/>
            <person name="Han J."/>
            <person name="Lucas S."/>
            <person name="Lapidus A."/>
            <person name="Cheng J.F."/>
            <person name="Goodwin L."/>
            <person name="Pitluck S."/>
            <person name="Peters L."/>
            <person name="Ovchinnikova G."/>
            <person name="Teshima H."/>
            <person name="Detter J.C."/>
            <person name="Han C.S."/>
            <person name="Tapia R."/>
            <person name="Land M.L."/>
            <person name="Hauser L."/>
            <person name="Kyrpides N.C."/>
            <person name="Ivanova N.N."/>
            <person name="Pagani I."/>
            <person name="Huntmann M."/>
            <person name="Wei C.L."/>
            <person name="Davenport K.W."/>
            <person name="Daligault H."/>
            <person name="Chain P.S."/>
            <person name="Chen A."/>
            <person name="Mavromatis K."/>
            <person name="Markowitz V."/>
            <person name="Szeto E."/>
            <person name="Mikhailova N."/>
            <person name="Pati A."/>
            <person name="Wagner M."/>
            <person name="Woyke T."/>
            <person name="Ollivier B."/>
            <person name="Klenk H.P."/>
            <person name="Spring S."/>
            <person name="Loy A."/>
        </authorList>
    </citation>
    <scope>NUCLEOTIDE SEQUENCE [LARGE SCALE GENOMIC DNA]</scope>
    <source>
        <strain evidence="2">ATCC BAA-275 / DSM 13257 / NCIMB 13706 / S10</strain>
    </source>
</reference>